<dbReference type="Proteomes" id="UP000824998">
    <property type="component" value="Unassembled WGS sequence"/>
</dbReference>
<name>A0A9P7YIU4_9HELO</name>
<sequence length="214" mass="25080">MNSMCESSSHQLAKRSIGDVSRLVFPQFVQLPAEARLHIWHLALPGRRYIDIMNTISLDDFAEIGFYKNTWHPVASELAPVLYFVCQESRAEVMRLYKPLRSNDYFPTIWYNPKVDVLCLEYEFCEPEPRQEMYLLEKFMSILHILGMLISNFSGSSEVTAKLLPRHKSLLRQEKSYYESHGEREWDGIPNGKPISMFYGHLYSVLLESFILRF</sequence>
<protein>
    <recommendedName>
        <fullName evidence="1">2EXR domain-containing protein</fullName>
    </recommendedName>
</protein>
<accession>A0A9P7YIU4</accession>
<evidence type="ECO:0000313" key="2">
    <source>
        <dbReference type="EMBL" id="KAG9234489.1"/>
    </source>
</evidence>
<proteinExistence type="predicted"/>
<dbReference type="InterPro" id="IPR045518">
    <property type="entry name" value="2EXR"/>
</dbReference>
<dbReference type="PANTHER" id="PTHR35910:SF6">
    <property type="entry name" value="2EXR DOMAIN-CONTAINING PROTEIN"/>
    <property type="match status" value="1"/>
</dbReference>
<evidence type="ECO:0000259" key="1">
    <source>
        <dbReference type="Pfam" id="PF20150"/>
    </source>
</evidence>
<comment type="caution">
    <text evidence="2">The sequence shown here is derived from an EMBL/GenBank/DDBJ whole genome shotgun (WGS) entry which is preliminary data.</text>
</comment>
<dbReference type="PANTHER" id="PTHR35910">
    <property type="entry name" value="2EXR DOMAIN-CONTAINING PROTEIN"/>
    <property type="match status" value="1"/>
</dbReference>
<dbReference type="Pfam" id="PF20150">
    <property type="entry name" value="2EXR"/>
    <property type="match status" value="1"/>
</dbReference>
<organism evidence="2 3">
    <name type="scientific">Amylocarpus encephaloides</name>
    <dbReference type="NCBI Taxonomy" id="45428"/>
    <lineage>
        <taxon>Eukaryota</taxon>
        <taxon>Fungi</taxon>
        <taxon>Dikarya</taxon>
        <taxon>Ascomycota</taxon>
        <taxon>Pezizomycotina</taxon>
        <taxon>Leotiomycetes</taxon>
        <taxon>Helotiales</taxon>
        <taxon>Helotiales incertae sedis</taxon>
        <taxon>Amylocarpus</taxon>
    </lineage>
</organism>
<reference evidence="2" key="1">
    <citation type="journal article" date="2021" name="IMA Fungus">
        <title>Genomic characterization of three marine fungi, including Emericellopsis atlantica sp. nov. with signatures of a generalist lifestyle and marine biomass degradation.</title>
        <authorList>
            <person name="Hagestad O.C."/>
            <person name="Hou L."/>
            <person name="Andersen J.H."/>
            <person name="Hansen E.H."/>
            <person name="Altermark B."/>
            <person name="Li C."/>
            <person name="Kuhnert E."/>
            <person name="Cox R.J."/>
            <person name="Crous P.W."/>
            <person name="Spatafora J.W."/>
            <person name="Lail K."/>
            <person name="Amirebrahimi M."/>
            <person name="Lipzen A."/>
            <person name="Pangilinan J."/>
            <person name="Andreopoulos W."/>
            <person name="Hayes R.D."/>
            <person name="Ng V."/>
            <person name="Grigoriev I.V."/>
            <person name="Jackson S.A."/>
            <person name="Sutton T.D.S."/>
            <person name="Dobson A.D.W."/>
            <person name="Rama T."/>
        </authorList>
    </citation>
    <scope>NUCLEOTIDE SEQUENCE</scope>
    <source>
        <strain evidence="2">TRa018bII</strain>
    </source>
</reference>
<dbReference type="AlphaFoldDB" id="A0A9P7YIU4"/>
<evidence type="ECO:0000313" key="3">
    <source>
        <dbReference type="Proteomes" id="UP000824998"/>
    </source>
</evidence>
<dbReference type="EMBL" id="MU251461">
    <property type="protein sequence ID" value="KAG9234489.1"/>
    <property type="molecule type" value="Genomic_DNA"/>
</dbReference>
<keyword evidence="3" id="KW-1185">Reference proteome</keyword>
<dbReference type="OrthoDB" id="3535623at2759"/>
<gene>
    <name evidence="2" type="ORF">BJ875DRAFT_441217</name>
</gene>
<feature type="domain" description="2EXR" evidence="1">
    <location>
        <begin position="25"/>
        <end position="118"/>
    </location>
</feature>